<proteinExistence type="predicted"/>
<protein>
    <submittedName>
        <fullName evidence="2">Uncharacterized protein</fullName>
    </submittedName>
</protein>
<evidence type="ECO:0000313" key="2">
    <source>
        <dbReference type="EMBL" id="KAG2617921.1"/>
    </source>
</evidence>
<organism evidence="2 3">
    <name type="scientific">Panicum virgatum</name>
    <name type="common">Blackwell switchgrass</name>
    <dbReference type="NCBI Taxonomy" id="38727"/>
    <lineage>
        <taxon>Eukaryota</taxon>
        <taxon>Viridiplantae</taxon>
        <taxon>Streptophyta</taxon>
        <taxon>Embryophyta</taxon>
        <taxon>Tracheophyta</taxon>
        <taxon>Spermatophyta</taxon>
        <taxon>Magnoliopsida</taxon>
        <taxon>Liliopsida</taxon>
        <taxon>Poales</taxon>
        <taxon>Poaceae</taxon>
        <taxon>PACMAD clade</taxon>
        <taxon>Panicoideae</taxon>
        <taxon>Panicodae</taxon>
        <taxon>Paniceae</taxon>
        <taxon>Panicinae</taxon>
        <taxon>Panicum</taxon>
        <taxon>Panicum sect. Hiantes</taxon>
    </lineage>
</organism>
<dbReference type="AlphaFoldDB" id="A0A8T0U172"/>
<name>A0A8T0U172_PANVG</name>
<evidence type="ECO:0000313" key="3">
    <source>
        <dbReference type="Proteomes" id="UP000823388"/>
    </source>
</evidence>
<feature type="region of interest" description="Disordered" evidence="1">
    <location>
        <begin position="1"/>
        <end position="21"/>
    </location>
</feature>
<keyword evidence="3" id="KW-1185">Reference proteome</keyword>
<dbReference type="Proteomes" id="UP000823388">
    <property type="component" value="Chromosome 3N"/>
</dbReference>
<evidence type="ECO:0000256" key="1">
    <source>
        <dbReference type="SAM" id="MobiDB-lite"/>
    </source>
</evidence>
<comment type="caution">
    <text evidence="2">The sequence shown here is derived from an EMBL/GenBank/DDBJ whole genome shotgun (WGS) entry which is preliminary data.</text>
</comment>
<accession>A0A8T0U172</accession>
<dbReference type="EMBL" id="CM029042">
    <property type="protein sequence ID" value="KAG2617921.1"/>
    <property type="molecule type" value="Genomic_DNA"/>
</dbReference>
<gene>
    <name evidence="2" type="ORF">PVAP13_3NG258065</name>
</gene>
<reference evidence="2" key="1">
    <citation type="submission" date="2020-05" db="EMBL/GenBank/DDBJ databases">
        <title>WGS assembly of Panicum virgatum.</title>
        <authorList>
            <person name="Lovell J.T."/>
            <person name="Jenkins J."/>
            <person name="Shu S."/>
            <person name="Juenger T.E."/>
            <person name="Schmutz J."/>
        </authorList>
    </citation>
    <scope>NUCLEOTIDE SEQUENCE</scope>
    <source>
        <strain evidence="2">AP13</strain>
    </source>
</reference>
<sequence length="145" mass="15752">MYRPPQGGHPRRAARLPGAPPRSGRYWAGARWSLSSRASASLLSLLINHQRAAEGLNPRRQQWWIALASSIARGRAASVVPARSSSTPVSYSATSAVSSRRVWFAMLPVLLVLRVTVPACHCRARIAAGARRAQGSEISSRGRHH</sequence>